<evidence type="ECO:0000256" key="4">
    <source>
        <dbReference type="ARBA" id="ARBA00023136"/>
    </source>
</evidence>
<comment type="subcellular location">
    <subcellularLocation>
        <location evidence="6">Cell membrane</location>
        <topology evidence="6">Multi-pass membrane protein</topology>
    </subcellularLocation>
    <subcellularLocation>
        <location evidence="1">Membrane</location>
        <topology evidence="1">Multi-pass membrane protein</topology>
    </subcellularLocation>
</comment>
<dbReference type="InterPro" id="IPR000412">
    <property type="entry name" value="ABC_2_transport"/>
</dbReference>
<keyword evidence="3 6" id="KW-1133">Transmembrane helix</keyword>
<keyword evidence="9" id="KW-1185">Reference proteome</keyword>
<dbReference type="Pfam" id="PF01061">
    <property type="entry name" value="ABC2_membrane"/>
    <property type="match status" value="1"/>
</dbReference>
<feature type="transmembrane region" description="Helical" evidence="6">
    <location>
        <begin position="199"/>
        <end position="218"/>
    </location>
</feature>
<dbReference type="EMBL" id="JACSQV010000006">
    <property type="protein sequence ID" value="MBD7918279.1"/>
    <property type="molecule type" value="Genomic_DNA"/>
</dbReference>
<dbReference type="PANTHER" id="PTHR43229">
    <property type="entry name" value="NODULATION PROTEIN J"/>
    <property type="match status" value="1"/>
</dbReference>
<evidence type="ECO:0000256" key="2">
    <source>
        <dbReference type="ARBA" id="ARBA00022692"/>
    </source>
</evidence>
<organism evidence="8 9">
    <name type="scientific">Cellulomonas avistercoris</name>
    <dbReference type="NCBI Taxonomy" id="2762242"/>
    <lineage>
        <taxon>Bacteria</taxon>
        <taxon>Bacillati</taxon>
        <taxon>Actinomycetota</taxon>
        <taxon>Actinomycetes</taxon>
        <taxon>Micrococcales</taxon>
        <taxon>Cellulomonadaceae</taxon>
        <taxon>Cellulomonas</taxon>
    </lineage>
</organism>
<evidence type="ECO:0000259" key="7">
    <source>
        <dbReference type="PROSITE" id="PS51012"/>
    </source>
</evidence>
<comment type="similarity">
    <text evidence="6">Belongs to the ABC-2 integral membrane protein family.</text>
</comment>
<evidence type="ECO:0000256" key="6">
    <source>
        <dbReference type="RuleBase" id="RU361157"/>
    </source>
</evidence>
<dbReference type="PIRSF" id="PIRSF006648">
    <property type="entry name" value="DrrB"/>
    <property type="match status" value="1"/>
</dbReference>
<evidence type="ECO:0000256" key="5">
    <source>
        <dbReference type="ARBA" id="ARBA00023251"/>
    </source>
</evidence>
<feature type="transmembrane region" description="Helical" evidence="6">
    <location>
        <begin position="259"/>
        <end position="280"/>
    </location>
</feature>
<keyword evidence="6" id="KW-1003">Cell membrane</keyword>
<dbReference type="InterPro" id="IPR047817">
    <property type="entry name" value="ABC2_TM_bact-type"/>
</dbReference>
<proteinExistence type="inferred from homology"/>
<comment type="caution">
    <text evidence="8">The sequence shown here is derived from an EMBL/GenBank/DDBJ whole genome shotgun (WGS) entry which is preliminary data.</text>
</comment>
<sequence length="291" mass="31342">MTTTTGTPSGAVAARADVDAVPRLPGLARLAWSRTVFEVRGFFRERDAVVFVFAYPVLMLAIFATVFGAEDELLAGTGVHFPQYFLPGMVATGVMLSSFQNLATSIASERDDGTLKRLHATPLPATAYFLGKTGQVLITALVQTALLLAVASLVFDVPMPTDPGRWWTFAWVFVLGTAAGAVCGVAFSSVPRTGRSASAVVVPVVLVLQFVSGVFFQFDQLPSWMQQVASVFPLKWLAQGMRSVFLPDEMAAIEPSASWQHGATVAVLAAWLVVGLVVGVRTFRWRRRDDG</sequence>
<feature type="transmembrane region" description="Helical" evidence="6">
    <location>
        <begin position="81"/>
        <end position="99"/>
    </location>
</feature>
<dbReference type="Proteomes" id="UP000604241">
    <property type="component" value="Unassembled WGS sequence"/>
</dbReference>
<dbReference type="PANTHER" id="PTHR43229:SF2">
    <property type="entry name" value="NODULATION PROTEIN J"/>
    <property type="match status" value="1"/>
</dbReference>
<feature type="domain" description="ABC transmembrane type-2" evidence="7">
    <location>
        <begin position="47"/>
        <end position="286"/>
    </location>
</feature>
<dbReference type="InterPro" id="IPR051784">
    <property type="entry name" value="Nod_factor_ABC_transporter"/>
</dbReference>
<protein>
    <recommendedName>
        <fullName evidence="6">Transport permease protein</fullName>
    </recommendedName>
</protein>
<accession>A0ABR8QD99</accession>
<feature type="transmembrane region" description="Helical" evidence="6">
    <location>
        <begin position="136"/>
        <end position="155"/>
    </location>
</feature>
<gene>
    <name evidence="8" type="ORF">H9657_08325</name>
</gene>
<dbReference type="InterPro" id="IPR013525">
    <property type="entry name" value="ABC2_TM"/>
</dbReference>
<evidence type="ECO:0000313" key="8">
    <source>
        <dbReference type="EMBL" id="MBD7918279.1"/>
    </source>
</evidence>
<feature type="transmembrane region" description="Helical" evidence="6">
    <location>
        <begin position="167"/>
        <end position="187"/>
    </location>
</feature>
<reference evidence="8 9" key="1">
    <citation type="submission" date="2020-08" db="EMBL/GenBank/DDBJ databases">
        <title>A Genomic Blueprint of the Chicken Gut Microbiome.</title>
        <authorList>
            <person name="Gilroy R."/>
            <person name="Ravi A."/>
            <person name="Getino M."/>
            <person name="Pursley I."/>
            <person name="Horton D.L."/>
            <person name="Alikhan N.-F."/>
            <person name="Baker D."/>
            <person name="Gharbi K."/>
            <person name="Hall N."/>
            <person name="Watson M."/>
            <person name="Adriaenssens E.M."/>
            <person name="Foster-Nyarko E."/>
            <person name="Jarju S."/>
            <person name="Secka A."/>
            <person name="Antonio M."/>
            <person name="Oren A."/>
            <person name="Chaudhuri R."/>
            <person name="La Ragione R.M."/>
            <person name="Hildebrand F."/>
            <person name="Pallen M.J."/>
        </authorList>
    </citation>
    <scope>NUCLEOTIDE SEQUENCE [LARGE SCALE GENOMIC DNA]</scope>
    <source>
        <strain evidence="8 9">Sa3CUA2</strain>
    </source>
</reference>
<keyword evidence="4 6" id="KW-0472">Membrane</keyword>
<name>A0ABR8QD99_9CELL</name>
<evidence type="ECO:0000256" key="3">
    <source>
        <dbReference type="ARBA" id="ARBA00022989"/>
    </source>
</evidence>
<keyword evidence="5" id="KW-0046">Antibiotic resistance</keyword>
<keyword evidence="6" id="KW-0813">Transport</keyword>
<dbReference type="PROSITE" id="PS51012">
    <property type="entry name" value="ABC_TM2"/>
    <property type="match status" value="1"/>
</dbReference>
<keyword evidence="2 6" id="KW-0812">Transmembrane</keyword>
<feature type="transmembrane region" description="Helical" evidence="6">
    <location>
        <begin position="48"/>
        <end position="69"/>
    </location>
</feature>
<dbReference type="RefSeq" id="WP_191782297.1">
    <property type="nucleotide sequence ID" value="NZ_JACSQV010000006.1"/>
</dbReference>
<evidence type="ECO:0000256" key="1">
    <source>
        <dbReference type="ARBA" id="ARBA00004141"/>
    </source>
</evidence>
<evidence type="ECO:0000313" key="9">
    <source>
        <dbReference type="Proteomes" id="UP000604241"/>
    </source>
</evidence>